<name>A0A8H2WCB3_9AGAM</name>
<comment type="caution">
    <text evidence="1">The sequence shown here is derived from an EMBL/GenBank/DDBJ whole genome shotgun (WGS) entry which is preliminary data.</text>
</comment>
<reference evidence="1" key="1">
    <citation type="submission" date="2021-01" db="EMBL/GenBank/DDBJ databases">
        <authorList>
            <person name="Kaushik A."/>
        </authorList>
    </citation>
    <scope>NUCLEOTIDE SEQUENCE</scope>
    <source>
        <strain evidence="1">AG1-1C</strain>
    </source>
</reference>
<gene>
    <name evidence="1" type="ORF">RDB_LOCUS17539</name>
</gene>
<accession>A0A8H2WCB3</accession>
<organism evidence="1 2">
    <name type="scientific">Rhizoctonia solani</name>
    <dbReference type="NCBI Taxonomy" id="456999"/>
    <lineage>
        <taxon>Eukaryota</taxon>
        <taxon>Fungi</taxon>
        <taxon>Dikarya</taxon>
        <taxon>Basidiomycota</taxon>
        <taxon>Agaricomycotina</taxon>
        <taxon>Agaricomycetes</taxon>
        <taxon>Cantharellales</taxon>
        <taxon>Ceratobasidiaceae</taxon>
        <taxon>Rhizoctonia</taxon>
    </lineage>
</organism>
<dbReference type="AlphaFoldDB" id="A0A8H2WCB3"/>
<proteinExistence type="predicted"/>
<dbReference type="Proteomes" id="UP000663846">
    <property type="component" value="Unassembled WGS sequence"/>
</dbReference>
<evidence type="ECO:0000313" key="1">
    <source>
        <dbReference type="EMBL" id="CAE6359460.1"/>
    </source>
</evidence>
<dbReference type="EMBL" id="CAJMWS010000088">
    <property type="protein sequence ID" value="CAE6359460.1"/>
    <property type="molecule type" value="Genomic_DNA"/>
</dbReference>
<evidence type="ECO:0000313" key="2">
    <source>
        <dbReference type="Proteomes" id="UP000663846"/>
    </source>
</evidence>
<protein>
    <submittedName>
        <fullName evidence="1">Uncharacterized protein</fullName>
    </submittedName>
</protein>
<sequence length="181" mass="20764">MFTFSTAKGDRSQGGDYLRRIQREIKNKVRGPNRTDKGESNQTWKVLEKSLRALRNGAQLIPPLGSAIDGLISILGIYEEASKAHKDYENVALSLVATIDILKQQLQSSKSARVNDKILEIASLIEQEVILLRRSRARNMPRRIIATSENQDAIRSYQRIEQLFHRIQATRDWDEHLEDRP</sequence>